<accession>A0A318V6M6</accession>
<dbReference type="PROSITE" id="PS50943">
    <property type="entry name" value="HTH_CROC1"/>
    <property type="match status" value="1"/>
</dbReference>
<dbReference type="GO" id="GO:0003677">
    <property type="term" value="F:DNA binding"/>
    <property type="evidence" value="ECO:0007669"/>
    <property type="project" value="InterPro"/>
</dbReference>
<proteinExistence type="predicted"/>
<dbReference type="SUPFAM" id="SSF47413">
    <property type="entry name" value="lambda repressor-like DNA-binding domains"/>
    <property type="match status" value="1"/>
</dbReference>
<feature type="domain" description="HTH cro/C1-type" evidence="1">
    <location>
        <begin position="18"/>
        <end position="62"/>
    </location>
</feature>
<dbReference type="EMBL" id="QKLW01000001">
    <property type="protein sequence ID" value="PYF84426.1"/>
    <property type="molecule type" value="Genomic_DNA"/>
</dbReference>
<dbReference type="InterPro" id="IPR010982">
    <property type="entry name" value="Lambda_DNA-bd_dom_sf"/>
</dbReference>
<dbReference type="AlphaFoldDB" id="A0A318V6M6"/>
<evidence type="ECO:0000313" key="2">
    <source>
        <dbReference type="EMBL" id="PYF84426.1"/>
    </source>
</evidence>
<dbReference type="Proteomes" id="UP000247551">
    <property type="component" value="Unassembled WGS sequence"/>
</dbReference>
<sequence>MVQHFADNLQLLCSYYKSVADVCRRLHINRAQFNRYLNGTTMPSNSTQRRICEFFGVEPHEMMLAHEQFVKLVQARPIRQTEEVKALTPEQLQFDRLNQSGQLGLAKYNGYYFEYYYSMACPGKILRTLVHIESQDGKTYYKRIERLNPRNIKKSFHGVYNGFVQLLSDRLFLLDFESQTHVEMTQTILYPSFRNRVERLTGLRLGVSGSGERAPCCVRVVYEYLGKNINKKYAVAHCGLYDPESEEIDEDICQSIKNDMTEGDWHFRARF</sequence>
<reference evidence="2 3" key="1">
    <citation type="submission" date="2018-06" db="EMBL/GenBank/DDBJ databases">
        <title>Genomic Encyclopedia of Type Strains, Phase III (KMG-III): the genomes of soil and plant-associated and newly described type strains.</title>
        <authorList>
            <person name="Whitman W."/>
        </authorList>
    </citation>
    <scope>NUCLEOTIDE SEQUENCE [LARGE SCALE GENOMIC DNA]</scope>
    <source>
        <strain evidence="2 3">CECT 7730</strain>
    </source>
</reference>
<name>A0A318V6M6_9GAMM</name>
<organism evidence="2 3">
    <name type="scientific">Marinomonas alcarazii</name>
    <dbReference type="NCBI Taxonomy" id="491949"/>
    <lineage>
        <taxon>Bacteria</taxon>
        <taxon>Pseudomonadati</taxon>
        <taxon>Pseudomonadota</taxon>
        <taxon>Gammaproteobacteria</taxon>
        <taxon>Oceanospirillales</taxon>
        <taxon>Oceanospirillaceae</taxon>
        <taxon>Marinomonas</taxon>
    </lineage>
</organism>
<comment type="caution">
    <text evidence="2">The sequence shown here is derived from an EMBL/GenBank/DDBJ whole genome shotgun (WGS) entry which is preliminary data.</text>
</comment>
<keyword evidence="3" id="KW-1185">Reference proteome</keyword>
<protein>
    <recommendedName>
        <fullName evidence="1">HTH cro/C1-type domain-containing protein</fullName>
    </recommendedName>
</protein>
<dbReference type="Gene3D" id="1.10.260.40">
    <property type="entry name" value="lambda repressor-like DNA-binding domains"/>
    <property type="match status" value="1"/>
</dbReference>
<dbReference type="CDD" id="cd00093">
    <property type="entry name" value="HTH_XRE"/>
    <property type="match status" value="1"/>
</dbReference>
<evidence type="ECO:0000259" key="1">
    <source>
        <dbReference type="PROSITE" id="PS50943"/>
    </source>
</evidence>
<gene>
    <name evidence="2" type="ORF">DFP75_101451</name>
</gene>
<dbReference type="RefSeq" id="WP_110571867.1">
    <property type="nucleotide sequence ID" value="NZ_QKLW01000001.1"/>
</dbReference>
<evidence type="ECO:0000313" key="3">
    <source>
        <dbReference type="Proteomes" id="UP000247551"/>
    </source>
</evidence>
<dbReference type="Pfam" id="PF13560">
    <property type="entry name" value="HTH_31"/>
    <property type="match status" value="1"/>
</dbReference>
<dbReference type="InterPro" id="IPR001387">
    <property type="entry name" value="Cro/C1-type_HTH"/>
</dbReference>